<comment type="caution">
    <text evidence="2">The sequence shown here is derived from an EMBL/GenBank/DDBJ whole genome shotgun (WGS) entry which is preliminary data.</text>
</comment>
<organism evidence="2 3">
    <name type="scientific">Trichinella nativa</name>
    <dbReference type="NCBI Taxonomy" id="6335"/>
    <lineage>
        <taxon>Eukaryota</taxon>
        <taxon>Metazoa</taxon>
        <taxon>Ecdysozoa</taxon>
        <taxon>Nematoda</taxon>
        <taxon>Enoplea</taxon>
        <taxon>Dorylaimia</taxon>
        <taxon>Trichinellida</taxon>
        <taxon>Trichinellidae</taxon>
        <taxon>Trichinella</taxon>
    </lineage>
</organism>
<dbReference type="AlphaFoldDB" id="A0A0V1KN37"/>
<reference evidence="2 3" key="1">
    <citation type="submission" date="2015-05" db="EMBL/GenBank/DDBJ databases">
        <title>Evolution of Trichinella species and genotypes.</title>
        <authorList>
            <person name="Korhonen P.K."/>
            <person name="Edoardo P."/>
            <person name="Giuseppe L.R."/>
            <person name="Gasser R.B."/>
        </authorList>
    </citation>
    <scope>NUCLEOTIDE SEQUENCE [LARGE SCALE GENOMIC DNA]</scope>
    <source>
        <strain evidence="2">ISS10</strain>
    </source>
</reference>
<protein>
    <submittedName>
        <fullName evidence="2">Uncharacterized protein</fullName>
    </submittedName>
</protein>
<accession>A0A0V1KN37</accession>
<feature type="compositionally biased region" description="Basic and acidic residues" evidence="1">
    <location>
        <begin position="1"/>
        <end position="10"/>
    </location>
</feature>
<evidence type="ECO:0000313" key="2">
    <source>
        <dbReference type="EMBL" id="KRZ48675.1"/>
    </source>
</evidence>
<dbReference type="Proteomes" id="UP000054721">
    <property type="component" value="Unassembled WGS sequence"/>
</dbReference>
<dbReference type="EMBL" id="JYDW01000376">
    <property type="protein sequence ID" value="KRZ48675.1"/>
    <property type="molecule type" value="Genomic_DNA"/>
</dbReference>
<sequence>MLPPKRELGKRGVRSGCNQTDDTDAEMNPQVDIGESSFGDACGSNPVEETKEPARESGSLEFNEGESLGKNTNVH</sequence>
<name>A0A0V1KN37_9BILA</name>
<gene>
    <name evidence="2" type="ORF">T02_13245</name>
</gene>
<evidence type="ECO:0000313" key="3">
    <source>
        <dbReference type="Proteomes" id="UP000054721"/>
    </source>
</evidence>
<feature type="region of interest" description="Disordered" evidence="1">
    <location>
        <begin position="1"/>
        <end position="75"/>
    </location>
</feature>
<keyword evidence="3" id="KW-1185">Reference proteome</keyword>
<proteinExistence type="predicted"/>
<dbReference type="OrthoDB" id="5919863at2759"/>
<evidence type="ECO:0000256" key="1">
    <source>
        <dbReference type="SAM" id="MobiDB-lite"/>
    </source>
</evidence>